<dbReference type="SUPFAM" id="SSF56059">
    <property type="entry name" value="Glutathione synthetase ATP-binding domain-like"/>
    <property type="match status" value="1"/>
</dbReference>
<dbReference type="InterPro" id="IPR011761">
    <property type="entry name" value="ATP-grasp"/>
</dbReference>
<evidence type="ECO:0000256" key="1">
    <source>
        <dbReference type="ARBA" id="ARBA00004496"/>
    </source>
</evidence>
<evidence type="ECO:0000256" key="2">
    <source>
        <dbReference type="ARBA" id="ARBA00022490"/>
    </source>
</evidence>
<keyword evidence="3 9" id="KW-0436">Ligase</keyword>
<feature type="region of interest" description="Disordered" evidence="7">
    <location>
        <begin position="54"/>
        <end position="77"/>
    </location>
</feature>
<evidence type="ECO:0000313" key="9">
    <source>
        <dbReference type="EMBL" id="KOO25315.1"/>
    </source>
</evidence>
<gene>
    <name evidence="9" type="ORF">Ctob_008949</name>
</gene>
<keyword evidence="4 6" id="KW-0547">Nucleotide-binding</keyword>
<evidence type="ECO:0000256" key="5">
    <source>
        <dbReference type="ARBA" id="ARBA00022840"/>
    </source>
</evidence>
<feature type="compositionally biased region" description="Basic and acidic residues" evidence="7">
    <location>
        <begin position="54"/>
        <end position="63"/>
    </location>
</feature>
<evidence type="ECO:0000256" key="6">
    <source>
        <dbReference type="PROSITE-ProRule" id="PRU00409"/>
    </source>
</evidence>
<dbReference type="PROSITE" id="PS50975">
    <property type="entry name" value="ATP_GRASP"/>
    <property type="match status" value="1"/>
</dbReference>
<comment type="subcellular location">
    <subcellularLocation>
        <location evidence="1">Cytoplasm</location>
    </subcellularLocation>
</comment>
<evidence type="ECO:0000313" key="10">
    <source>
        <dbReference type="Proteomes" id="UP000037460"/>
    </source>
</evidence>
<dbReference type="GO" id="GO:0015630">
    <property type="term" value="C:microtubule cytoskeleton"/>
    <property type="evidence" value="ECO:0007669"/>
    <property type="project" value="TreeGrafter"/>
</dbReference>
<evidence type="ECO:0000259" key="8">
    <source>
        <dbReference type="PROSITE" id="PS50975"/>
    </source>
</evidence>
<organism evidence="9 10">
    <name type="scientific">Chrysochromulina tobinii</name>
    <dbReference type="NCBI Taxonomy" id="1460289"/>
    <lineage>
        <taxon>Eukaryota</taxon>
        <taxon>Haptista</taxon>
        <taxon>Haptophyta</taxon>
        <taxon>Prymnesiophyceae</taxon>
        <taxon>Prymnesiales</taxon>
        <taxon>Chrysochromulinaceae</taxon>
        <taxon>Chrysochromulina</taxon>
    </lineage>
</organism>
<sequence>MGVGDMTPASWTARLPTSAVLARAVVEAVLSELQAAFCGGASSAARCIDREGGSSAAVDKEGGEATGDGDDGNDGAAELRDRTAATATPRTSAATPPAIGGAIGSAWILKAMNMSRGRGITIESELGAILERLFEREHKMIAQRYVDRPLLIERRKFDMRQWVLVTSINPLVVWRYSHYYLRFSSREYNDDLADRVTHLTNQSIQKKCEGYGTAIEGNMWSREQFHSFLTAQHGPEAGARTAAAVEARMSAVVGDTMRAVCDVIEPRAASFELYGFDLMLDAQYGVWLLEVNSSPDMSRNAAPLRAIVDQGLDDLLNVVLELQHKRTSVKQLAAERETREAPCWRLAYKGRALEERELLRRRFRKKCGADSLAVALAATSAAGSAAALPVEGGSSSSGTKRESKPVGLWK</sequence>
<dbReference type="GO" id="GO:0005524">
    <property type="term" value="F:ATP binding"/>
    <property type="evidence" value="ECO:0007669"/>
    <property type="project" value="UniProtKB-UniRule"/>
</dbReference>
<accession>A0A0M0JFT3</accession>
<dbReference type="InterPro" id="IPR051437">
    <property type="entry name" value="TTLL_monoglycylase"/>
</dbReference>
<dbReference type="Gene3D" id="3.30.470.20">
    <property type="entry name" value="ATP-grasp fold, B domain"/>
    <property type="match status" value="1"/>
</dbReference>
<feature type="region of interest" description="Disordered" evidence="7">
    <location>
        <begin position="381"/>
        <end position="410"/>
    </location>
</feature>
<dbReference type="GO" id="GO:0005737">
    <property type="term" value="C:cytoplasm"/>
    <property type="evidence" value="ECO:0007669"/>
    <property type="project" value="UniProtKB-SubCell"/>
</dbReference>
<dbReference type="PANTHER" id="PTHR45870:SF2">
    <property type="entry name" value="TUBULIN MONOGLYCYLASE TTLL3"/>
    <property type="match status" value="1"/>
</dbReference>
<dbReference type="Proteomes" id="UP000037460">
    <property type="component" value="Unassembled WGS sequence"/>
</dbReference>
<dbReference type="PANTHER" id="PTHR45870">
    <property type="entry name" value="TUBULIN MONOGLYCYLASE TTLL3"/>
    <property type="match status" value="1"/>
</dbReference>
<keyword evidence="10" id="KW-1185">Reference proteome</keyword>
<dbReference type="OrthoDB" id="202825at2759"/>
<keyword evidence="5 6" id="KW-0067">ATP-binding</keyword>
<proteinExistence type="predicted"/>
<dbReference type="Pfam" id="PF03133">
    <property type="entry name" value="TTL"/>
    <property type="match status" value="1"/>
</dbReference>
<dbReference type="GO" id="GO:0046872">
    <property type="term" value="F:metal ion binding"/>
    <property type="evidence" value="ECO:0007669"/>
    <property type="project" value="InterPro"/>
</dbReference>
<reference evidence="10" key="1">
    <citation type="journal article" date="2015" name="PLoS Genet.">
        <title>Genome Sequence and Transcriptome Analyses of Chrysochromulina tobin: Metabolic Tools for Enhanced Algal Fitness in the Prominent Order Prymnesiales (Haptophyceae).</title>
        <authorList>
            <person name="Hovde B.T."/>
            <person name="Deodato C.R."/>
            <person name="Hunsperger H.M."/>
            <person name="Ryken S.A."/>
            <person name="Yost W."/>
            <person name="Jha R.K."/>
            <person name="Patterson J."/>
            <person name="Monnat R.J. Jr."/>
            <person name="Barlow S.B."/>
            <person name="Starkenburg S.R."/>
            <person name="Cattolico R.A."/>
        </authorList>
    </citation>
    <scope>NUCLEOTIDE SEQUENCE</scope>
    <source>
        <strain evidence="10">CCMP291</strain>
    </source>
</reference>
<keyword evidence="2" id="KW-0963">Cytoplasm</keyword>
<dbReference type="PROSITE" id="PS51221">
    <property type="entry name" value="TTL"/>
    <property type="match status" value="1"/>
</dbReference>
<evidence type="ECO:0000256" key="4">
    <source>
        <dbReference type="ARBA" id="ARBA00022741"/>
    </source>
</evidence>
<dbReference type="InterPro" id="IPR004344">
    <property type="entry name" value="TTL/TTLL_fam"/>
</dbReference>
<dbReference type="GO" id="GO:0070736">
    <property type="term" value="F:protein-glycine ligase activity, initiating"/>
    <property type="evidence" value="ECO:0007669"/>
    <property type="project" value="TreeGrafter"/>
</dbReference>
<evidence type="ECO:0000256" key="7">
    <source>
        <dbReference type="SAM" id="MobiDB-lite"/>
    </source>
</evidence>
<feature type="domain" description="ATP-grasp" evidence="8">
    <location>
        <begin position="77"/>
        <end position="321"/>
    </location>
</feature>
<comment type="caution">
    <text evidence="9">The sequence shown here is derived from an EMBL/GenBank/DDBJ whole genome shotgun (WGS) entry which is preliminary data.</text>
</comment>
<evidence type="ECO:0000256" key="3">
    <source>
        <dbReference type="ARBA" id="ARBA00022598"/>
    </source>
</evidence>
<name>A0A0M0JFT3_9EUKA</name>
<dbReference type="AlphaFoldDB" id="A0A0M0JFT3"/>
<protein>
    <submittedName>
        <fullName evidence="9">Tubulintyrosine ligase family</fullName>
    </submittedName>
</protein>
<dbReference type="EMBL" id="JWZX01002992">
    <property type="protein sequence ID" value="KOO25315.1"/>
    <property type="molecule type" value="Genomic_DNA"/>
</dbReference>